<feature type="compositionally biased region" description="Polar residues" evidence="1">
    <location>
        <begin position="23"/>
        <end position="45"/>
    </location>
</feature>
<name>A0A9P6E2R6_9AGAM</name>
<gene>
    <name evidence="2" type="ORF">BS47DRAFT_1356932</name>
</gene>
<dbReference type="Proteomes" id="UP000886523">
    <property type="component" value="Unassembled WGS sequence"/>
</dbReference>
<evidence type="ECO:0000313" key="2">
    <source>
        <dbReference type="EMBL" id="KAF9520960.1"/>
    </source>
</evidence>
<feature type="compositionally biased region" description="Polar residues" evidence="1">
    <location>
        <begin position="170"/>
        <end position="196"/>
    </location>
</feature>
<accession>A0A9P6E2R6</accession>
<proteinExistence type="predicted"/>
<reference evidence="2" key="1">
    <citation type="journal article" date="2020" name="Nat. Commun.">
        <title>Large-scale genome sequencing of mycorrhizal fungi provides insights into the early evolution of symbiotic traits.</title>
        <authorList>
            <person name="Miyauchi S."/>
            <person name="Kiss E."/>
            <person name="Kuo A."/>
            <person name="Drula E."/>
            <person name="Kohler A."/>
            <person name="Sanchez-Garcia M."/>
            <person name="Morin E."/>
            <person name="Andreopoulos B."/>
            <person name="Barry K.W."/>
            <person name="Bonito G."/>
            <person name="Buee M."/>
            <person name="Carver A."/>
            <person name="Chen C."/>
            <person name="Cichocki N."/>
            <person name="Clum A."/>
            <person name="Culley D."/>
            <person name="Crous P.W."/>
            <person name="Fauchery L."/>
            <person name="Girlanda M."/>
            <person name="Hayes R.D."/>
            <person name="Keri Z."/>
            <person name="LaButti K."/>
            <person name="Lipzen A."/>
            <person name="Lombard V."/>
            <person name="Magnuson J."/>
            <person name="Maillard F."/>
            <person name="Murat C."/>
            <person name="Nolan M."/>
            <person name="Ohm R.A."/>
            <person name="Pangilinan J."/>
            <person name="Pereira M.F."/>
            <person name="Perotto S."/>
            <person name="Peter M."/>
            <person name="Pfister S."/>
            <person name="Riley R."/>
            <person name="Sitrit Y."/>
            <person name="Stielow J.B."/>
            <person name="Szollosi G."/>
            <person name="Zifcakova L."/>
            <person name="Stursova M."/>
            <person name="Spatafora J.W."/>
            <person name="Tedersoo L."/>
            <person name="Vaario L.M."/>
            <person name="Yamada A."/>
            <person name="Yan M."/>
            <person name="Wang P."/>
            <person name="Xu J."/>
            <person name="Bruns T."/>
            <person name="Baldrian P."/>
            <person name="Vilgalys R."/>
            <person name="Dunand C."/>
            <person name="Henrissat B."/>
            <person name="Grigoriev I.V."/>
            <person name="Hibbett D."/>
            <person name="Nagy L.G."/>
            <person name="Martin F.M."/>
        </authorList>
    </citation>
    <scope>NUCLEOTIDE SEQUENCE</scope>
    <source>
        <strain evidence="2">UP504</strain>
    </source>
</reference>
<feature type="region of interest" description="Disordered" evidence="1">
    <location>
        <begin position="1"/>
        <end position="100"/>
    </location>
</feature>
<evidence type="ECO:0000313" key="3">
    <source>
        <dbReference type="Proteomes" id="UP000886523"/>
    </source>
</evidence>
<evidence type="ECO:0000256" key="1">
    <source>
        <dbReference type="SAM" id="MobiDB-lite"/>
    </source>
</evidence>
<sequence>MWVCGHKIEAWGLRHDENPQKEGPNSNAPNEDAPNNQHATHSNMPNDAIHGNTPNDDTTYSNAPNEDVTAPYEGPGTTHPPWRSTPMNADAKTPATPPVDTQMMGGSMQTAPQMSWSTWPQYPTPAAAGVGYYKILDQNLSPAHHESVNMLQMKTMNNHMNGAVDDTPSRDQSPGPQQGWMSHTPTVAATTMQEEQ</sequence>
<organism evidence="2 3">
    <name type="scientific">Hydnum rufescens UP504</name>
    <dbReference type="NCBI Taxonomy" id="1448309"/>
    <lineage>
        <taxon>Eukaryota</taxon>
        <taxon>Fungi</taxon>
        <taxon>Dikarya</taxon>
        <taxon>Basidiomycota</taxon>
        <taxon>Agaricomycotina</taxon>
        <taxon>Agaricomycetes</taxon>
        <taxon>Cantharellales</taxon>
        <taxon>Hydnaceae</taxon>
        <taxon>Hydnum</taxon>
    </lineage>
</organism>
<dbReference type="EMBL" id="MU128909">
    <property type="protein sequence ID" value="KAF9520960.1"/>
    <property type="molecule type" value="Genomic_DNA"/>
</dbReference>
<feature type="compositionally biased region" description="Polar residues" evidence="1">
    <location>
        <begin position="52"/>
        <end position="64"/>
    </location>
</feature>
<keyword evidence="3" id="KW-1185">Reference proteome</keyword>
<feature type="compositionally biased region" description="Basic and acidic residues" evidence="1">
    <location>
        <begin position="1"/>
        <end position="20"/>
    </location>
</feature>
<dbReference type="AlphaFoldDB" id="A0A9P6E2R6"/>
<feature type="region of interest" description="Disordered" evidence="1">
    <location>
        <begin position="159"/>
        <end position="196"/>
    </location>
</feature>
<protein>
    <submittedName>
        <fullName evidence="2">Uncharacterized protein</fullName>
    </submittedName>
</protein>
<comment type="caution">
    <text evidence="2">The sequence shown here is derived from an EMBL/GenBank/DDBJ whole genome shotgun (WGS) entry which is preliminary data.</text>
</comment>